<organism evidence="1 2">
    <name type="scientific">Arthrobacter phage EastWest</name>
    <dbReference type="NCBI Taxonomy" id="2894292"/>
    <lineage>
        <taxon>Viruses</taxon>
        <taxon>Duplodnaviria</taxon>
        <taxon>Heunggongvirae</taxon>
        <taxon>Uroviricota</taxon>
        <taxon>Caudoviricetes</taxon>
        <taxon>Berryhillviridae</taxon>
        <taxon>Eastwestvirus</taxon>
        <taxon>Eastwestvirus eastwest</taxon>
    </lineage>
</organism>
<keyword evidence="2" id="KW-1185">Reference proteome</keyword>
<dbReference type="EMBL" id="OK999980">
    <property type="protein sequence ID" value="UGL61945.1"/>
    <property type="molecule type" value="Genomic_DNA"/>
</dbReference>
<evidence type="ECO:0000313" key="1">
    <source>
        <dbReference type="EMBL" id="UGL61945.1"/>
    </source>
</evidence>
<dbReference type="Proteomes" id="UP000827897">
    <property type="component" value="Segment"/>
</dbReference>
<name>A0AAE8YLN7_9CAUD</name>
<gene>
    <name evidence="1" type="primary">62</name>
    <name evidence="1" type="ORF">SEA_EASTWEST_62</name>
</gene>
<protein>
    <submittedName>
        <fullName evidence="1">Uncharacterized protein</fullName>
    </submittedName>
</protein>
<accession>A0AAE8YLN7</accession>
<sequence length="92" mass="10487">MTDKPVRKVKITVRFETQDVAPIPNLFTVDATPGELLVRVATHASRYMSATKYARWWQVDWAPGTRKGQIISTKASDKRKTLVPFDVVKGWK</sequence>
<reference evidence="1" key="1">
    <citation type="submission" date="2021-10" db="EMBL/GenBank/DDBJ databases">
        <authorList>
            <person name="Valenzuela N."/>
            <person name="Pablo J."/>
            <person name="Strother B."/>
            <person name="Cravalho Y."/>
            <person name="Barto Z."/>
            <person name="Kane C."/>
            <person name="Chong R.A."/>
            <person name="Kawasaki K."/>
            <person name="Cruz S."/>
            <person name="Porter M.L."/>
            <person name="Pearce R."/>
            <person name="Hohenstein G."/>
            <person name="Li K."/>
            <person name="Kaniho J."/>
            <person name="Sadones M."/>
            <person name="Hamlin F."/>
            <person name="Daniels M."/>
            <person name="McKee K."/>
            <person name="Reed F."/>
            <person name="Donachie S."/>
            <person name="Bollivar D.W."/>
            <person name="Garlena R.A."/>
            <person name="Russell D.A."/>
            <person name="Jacobs-Sera D."/>
            <person name="Hatfull G.F."/>
        </authorList>
    </citation>
    <scope>NUCLEOTIDE SEQUENCE</scope>
</reference>
<evidence type="ECO:0000313" key="2">
    <source>
        <dbReference type="Proteomes" id="UP000827897"/>
    </source>
</evidence>
<proteinExistence type="predicted"/>